<organism evidence="6 8">
    <name type="scientific">Mycolicibacter arupensis</name>
    <dbReference type="NCBI Taxonomy" id="342002"/>
    <lineage>
        <taxon>Bacteria</taxon>
        <taxon>Bacillati</taxon>
        <taxon>Actinomycetota</taxon>
        <taxon>Actinomycetes</taxon>
        <taxon>Mycobacteriales</taxon>
        <taxon>Mycobacteriaceae</taxon>
        <taxon>Mycolicibacter</taxon>
    </lineage>
</organism>
<feature type="binding site" evidence="4">
    <location>
        <position position="218"/>
    </location>
    <ligand>
        <name>1D-myo-inositol 2-(L-cysteinylamino)-2-deoxy-alpha-D-glucopyranoside</name>
        <dbReference type="ChEBI" id="CHEBI:58887"/>
    </ligand>
</feature>
<feature type="binding site" evidence="4">
    <location>
        <begin position="278"/>
        <end position="283"/>
    </location>
    <ligand>
        <name>acetyl-CoA</name>
        <dbReference type="ChEBI" id="CHEBI:57288"/>
        <label>2</label>
    </ligand>
</feature>
<dbReference type="GO" id="GO:0035447">
    <property type="term" value="F:mycothiol synthase activity"/>
    <property type="evidence" value="ECO:0007669"/>
    <property type="project" value="UniProtKB-UniRule"/>
</dbReference>
<gene>
    <name evidence="4" type="primary">mshD</name>
    <name evidence="7" type="ORF">BST15_04685</name>
    <name evidence="6" type="ORF">WR43_03275</name>
</gene>
<dbReference type="CDD" id="cd04301">
    <property type="entry name" value="NAT_SF"/>
    <property type="match status" value="2"/>
</dbReference>
<dbReference type="GO" id="GO:0010125">
    <property type="term" value="P:mycothiol biosynthetic process"/>
    <property type="evidence" value="ECO:0007669"/>
    <property type="project" value="UniProtKB-UniRule"/>
</dbReference>
<feature type="binding site" evidence="4">
    <location>
        <begin position="242"/>
        <end position="248"/>
    </location>
    <ligand>
        <name>acetyl-CoA</name>
        <dbReference type="ChEBI" id="CHEBI:57288"/>
        <label>2</label>
    </ligand>
</feature>
<evidence type="ECO:0000313" key="9">
    <source>
        <dbReference type="Proteomes" id="UP000192327"/>
    </source>
</evidence>
<feature type="binding site" evidence="4">
    <location>
        <position position="273"/>
    </location>
    <ligand>
        <name>1D-myo-inositol 2-(L-cysteinylamino)-2-deoxy-alpha-D-glucopyranoside</name>
        <dbReference type="ChEBI" id="CHEBI:58887"/>
    </ligand>
</feature>
<dbReference type="PATRIC" id="fig|342002.3.peg.1326"/>
<evidence type="ECO:0000256" key="3">
    <source>
        <dbReference type="ARBA" id="ARBA00023315"/>
    </source>
</evidence>
<dbReference type="EMBL" id="LASW01000007">
    <property type="protein sequence ID" value="KKC00785.1"/>
    <property type="molecule type" value="Genomic_DNA"/>
</dbReference>
<accession>A0A0F5N1P4</accession>
<feature type="binding site" evidence="4">
    <location>
        <position position="231"/>
    </location>
    <ligand>
        <name>1D-myo-inositol 2-(L-cysteinylamino)-2-deoxy-alpha-D-glucopyranoside</name>
        <dbReference type="ChEBI" id="CHEBI:58887"/>
    </ligand>
</feature>
<feature type="binding site" evidence="4">
    <location>
        <begin position="85"/>
        <end position="90"/>
    </location>
    <ligand>
        <name>acetyl-CoA</name>
        <dbReference type="ChEBI" id="CHEBI:57288"/>
        <label>1</label>
    </ligand>
</feature>
<dbReference type="EMBL" id="MVHH01000006">
    <property type="protein sequence ID" value="ORA00254.1"/>
    <property type="molecule type" value="Genomic_DNA"/>
</dbReference>
<feature type="domain" description="N-acetyltransferase" evidence="5">
    <location>
        <begin position="152"/>
        <end position="305"/>
    </location>
</feature>
<keyword evidence="3 4" id="KW-0012">Acyltransferase</keyword>
<dbReference type="Proteomes" id="UP000192327">
    <property type="component" value="Unassembled WGS sequence"/>
</dbReference>
<evidence type="ECO:0000256" key="2">
    <source>
        <dbReference type="ARBA" id="ARBA00022737"/>
    </source>
</evidence>
<dbReference type="EC" id="2.3.1.189" evidence="4"/>
<name>A0A0F5N1P4_9MYCO</name>
<protein>
    <recommendedName>
        <fullName evidence="4">Mycothiol acetyltransferase</fullName>
        <shortName evidence="4">MSH acetyltransferase</shortName>
        <ecNumber evidence="4">2.3.1.189</ecNumber>
    </recommendedName>
    <alternativeName>
        <fullName evidence="4">Mycothiol synthase</fullName>
    </alternativeName>
</protein>
<keyword evidence="2 4" id="KW-0677">Repeat</keyword>
<reference evidence="8" key="1">
    <citation type="submission" date="2015-04" db="EMBL/GenBank/DDBJ databases">
        <title>Genome sequence of Mycobacterium arupense GUC1.</title>
        <authorList>
            <person name="Greninger A.L."/>
            <person name="Cunningham G."/>
            <person name="Chiu C.Y."/>
            <person name="Miller S."/>
        </authorList>
    </citation>
    <scope>NUCLEOTIDE SEQUENCE [LARGE SCALE GENOMIC DNA]</scope>
    <source>
        <strain evidence="8">GUC1</strain>
    </source>
</reference>
<comment type="caution">
    <text evidence="6">The sequence shown here is derived from an EMBL/GenBank/DDBJ whole genome shotgun (WGS) entry which is preliminary data.</text>
</comment>
<reference evidence="7 9" key="3">
    <citation type="submission" date="2016-12" db="EMBL/GenBank/DDBJ databases">
        <title>The new phylogeny of genus Mycobacterium.</title>
        <authorList>
            <person name="Tortoli E."/>
            <person name="Trovato A."/>
            <person name="Cirillo D.M."/>
        </authorList>
    </citation>
    <scope>NUCLEOTIDE SEQUENCE [LARGE SCALE GENOMIC DNA]</scope>
    <source>
        <strain evidence="7 9">DSM 44942</strain>
    </source>
</reference>
<dbReference type="RefSeq" id="WP_046188158.1">
    <property type="nucleotide sequence ID" value="NZ_JACKUJ010000043.1"/>
</dbReference>
<feature type="binding site" evidence="4">
    <location>
        <position position="36"/>
    </location>
    <ligand>
        <name>1D-myo-inositol 2-(L-cysteinylamino)-2-deoxy-alpha-D-glucopyranoside</name>
        <dbReference type="ChEBI" id="CHEBI:58887"/>
    </ligand>
</feature>
<feature type="binding site" evidence="4">
    <location>
        <begin position="77"/>
        <end position="79"/>
    </location>
    <ligand>
        <name>acetyl-CoA</name>
        <dbReference type="ChEBI" id="CHEBI:57288"/>
        <label>1</label>
    </ligand>
</feature>
<dbReference type="PIRSF" id="PIRSF021524">
    <property type="entry name" value="MSH_acetyltransferase"/>
    <property type="match status" value="1"/>
</dbReference>
<feature type="domain" description="N-acetyltransferase" evidence="5">
    <location>
        <begin position="5"/>
        <end position="147"/>
    </location>
</feature>
<dbReference type="PROSITE" id="PS51186">
    <property type="entry name" value="GNAT"/>
    <property type="match status" value="2"/>
</dbReference>
<evidence type="ECO:0000313" key="6">
    <source>
        <dbReference type="EMBL" id="KKC00785.1"/>
    </source>
</evidence>
<dbReference type="InterPro" id="IPR000182">
    <property type="entry name" value="GNAT_dom"/>
</dbReference>
<evidence type="ECO:0000259" key="5">
    <source>
        <dbReference type="PROSITE" id="PS51186"/>
    </source>
</evidence>
<sequence length="305" mass="32370">MTAPRWHAALSPEQQRQIRELIAGAGDHDGVAPVGEQVLRELATSGTEHLVADDGATVLGYLNLAAGTDDAAPMAELVVAPAARRRGIGSTLVRAALARTDGAARFWAHGTLPAARSLAEVLGLVAVRELLQMRRSLSAVPDRMNATAPPGVSIRTYAGPGDDAELLRVNNAAFSWHPEQGGWTERDLAQRRAEPWFDPDGLFLAYDGPTLVGFHWTKIHDGKPGAEQAGEVYVVGVDPAAQGRGLGRVLTEIGLSHLAERLSGVESPIVLLYVESDNTAALRTYEGLGFAVYSVDTAYAAADQL</sequence>
<dbReference type="AlphaFoldDB" id="A0A0F5N1P4"/>
<keyword evidence="1 4" id="KW-0808">Transferase</keyword>
<dbReference type="Pfam" id="PF00583">
    <property type="entry name" value="Acetyltransf_1"/>
    <property type="match status" value="2"/>
</dbReference>
<dbReference type="STRING" id="342002.BST15_04685"/>
<dbReference type="SUPFAM" id="SSF55729">
    <property type="entry name" value="Acyl-CoA N-acyltransferases (Nat)"/>
    <property type="match status" value="1"/>
</dbReference>
<evidence type="ECO:0000256" key="1">
    <source>
        <dbReference type="ARBA" id="ARBA00022679"/>
    </source>
</evidence>
<dbReference type="NCBIfam" id="TIGR03448">
    <property type="entry name" value="mycothiol_MshD"/>
    <property type="match status" value="1"/>
</dbReference>
<feature type="binding site" evidence="4">
    <location>
        <begin position="235"/>
        <end position="237"/>
    </location>
    <ligand>
        <name>acetyl-CoA</name>
        <dbReference type="ChEBI" id="CHEBI:57288"/>
        <label>2</label>
    </ligand>
</feature>
<dbReference type="PANTHER" id="PTHR43877:SF8">
    <property type="entry name" value="N-ACETYLGLUTAMATE SYNTHASE-RELATED"/>
    <property type="match status" value="1"/>
</dbReference>
<evidence type="ECO:0000313" key="7">
    <source>
        <dbReference type="EMBL" id="ORA00254.1"/>
    </source>
</evidence>
<dbReference type="HAMAP" id="MF_01698">
    <property type="entry name" value="MshD"/>
    <property type="match status" value="1"/>
</dbReference>
<comment type="function">
    <text evidence="4">Catalyzes the transfer of acetyl from acetyl-CoA to desacetylmycothiol (Cys-GlcN-Ins) to form mycothiol.</text>
</comment>
<keyword evidence="9" id="KW-1185">Reference proteome</keyword>
<proteinExistence type="inferred from homology"/>
<feature type="binding site" evidence="4">
    <location>
        <position position="179"/>
    </location>
    <ligand>
        <name>1D-myo-inositol 2-(L-cysteinylamino)-2-deoxy-alpha-D-glucopyranoside</name>
        <dbReference type="ChEBI" id="CHEBI:58887"/>
    </ligand>
</feature>
<dbReference type="Gene3D" id="3.40.630.30">
    <property type="match status" value="1"/>
</dbReference>
<evidence type="ECO:0000256" key="4">
    <source>
        <dbReference type="HAMAP-Rule" id="MF_01698"/>
    </source>
</evidence>
<dbReference type="Proteomes" id="UP000034416">
    <property type="component" value="Unassembled WGS sequence"/>
</dbReference>
<reference evidence="6" key="2">
    <citation type="submission" date="2015-04" db="EMBL/GenBank/DDBJ databases">
        <title>Genome sequence of Mycobacterium arupense strain GUC1.</title>
        <authorList>
            <person name="Greninger A.L."/>
            <person name="Cunningham G."/>
            <person name="Chiu C.Y."/>
            <person name="Miller S."/>
        </authorList>
    </citation>
    <scope>NUCLEOTIDE SEQUENCE</scope>
    <source>
        <strain evidence="6">GUC1</strain>
    </source>
</reference>
<dbReference type="InterPro" id="IPR017813">
    <property type="entry name" value="Mycothiol_AcTrfase"/>
</dbReference>
<dbReference type="OrthoDB" id="3208058at2"/>
<comment type="catalytic activity">
    <reaction evidence="4">
        <text>1D-myo-inositol 2-(L-cysteinylamino)-2-deoxy-alpha-D-glucopyranoside + acetyl-CoA = mycothiol + CoA + H(+)</text>
        <dbReference type="Rhea" id="RHEA:26172"/>
        <dbReference type="ChEBI" id="CHEBI:15378"/>
        <dbReference type="ChEBI" id="CHEBI:16768"/>
        <dbReference type="ChEBI" id="CHEBI:57287"/>
        <dbReference type="ChEBI" id="CHEBI:57288"/>
        <dbReference type="ChEBI" id="CHEBI:58887"/>
        <dbReference type="EC" id="2.3.1.189"/>
    </reaction>
</comment>
<dbReference type="InterPro" id="IPR050832">
    <property type="entry name" value="Bact_Acetyltransf"/>
</dbReference>
<dbReference type="InterPro" id="IPR016181">
    <property type="entry name" value="Acyl_CoA_acyltransferase"/>
</dbReference>
<dbReference type="PANTHER" id="PTHR43877">
    <property type="entry name" value="AMINOALKYLPHOSPHONATE N-ACETYLTRANSFERASE-RELATED-RELATED"/>
    <property type="match status" value="1"/>
</dbReference>
<comment type="similarity">
    <text evidence="4">Belongs to the acetyltransferase family. MshD subfamily.</text>
</comment>
<comment type="subunit">
    <text evidence="4">Monomer.</text>
</comment>
<evidence type="ECO:0000313" key="8">
    <source>
        <dbReference type="Proteomes" id="UP000034416"/>
    </source>
</evidence>